<accession>A0A0R1VLF2</accession>
<dbReference type="InterPro" id="IPR036259">
    <property type="entry name" value="MFS_trans_sf"/>
</dbReference>
<dbReference type="InterPro" id="IPR020846">
    <property type="entry name" value="MFS_dom"/>
</dbReference>
<dbReference type="PATRIC" id="fig|1423750.3.peg.1033"/>
<name>A0A0R1VLF2_9LACO</name>
<evidence type="ECO:0000256" key="6">
    <source>
        <dbReference type="SAM" id="Phobius"/>
    </source>
</evidence>
<comment type="caution">
    <text evidence="8">The sequence shown here is derived from an EMBL/GenBank/DDBJ whole genome shotgun (WGS) entry which is preliminary data.</text>
</comment>
<comment type="subcellular location">
    <subcellularLocation>
        <location evidence="1">Cell membrane</location>
        <topology evidence="1">Multi-pass membrane protein</topology>
    </subcellularLocation>
</comment>
<evidence type="ECO:0000259" key="7">
    <source>
        <dbReference type="PROSITE" id="PS50850"/>
    </source>
</evidence>
<evidence type="ECO:0000256" key="3">
    <source>
        <dbReference type="ARBA" id="ARBA00022692"/>
    </source>
</evidence>
<protein>
    <submittedName>
        <fullName evidence="8">Sugar transporter</fullName>
    </submittedName>
</protein>
<dbReference type="InterPro" id="IPR011701">
    <property type="entry name" value="MFS"/>
</dbReference>
<dbReference type="SUPFAM" id="SSF103473">
    <property type="entry name" value="MFS general substrate transporter"/>
    <property type="match status" value="1"/>
</dbReference>
<proteinExistence type="predicted"/>
<feature type="transmembrane region" description="Helical" evidence="6">
    <location>
        <begin position="143"/>
        <end position="166"/>
    </location>
</feature>
<feature type="domain" description="Major facilitator superfamily (MFS) profile" evidence="7">
    <location>
        <begin position="18"/>
        <end position="419"/>
    </location>
</feature>
<organism evidence="8 9">
    <name type="scientific">Liquorilactobacillus ghanensis DSM 18630</name>
    <dbReference type="NCBI Taxonomy" id="1423750"/>
    <lineage>
        <taxon>Bacteria</taxon>
        <taxon>Bacillati</taxon>
        <taxon>Bacillota</taxon>
        <taxon>Bacilli</taxon>
        <taxon>Lactobacillales</taxon>
        <taxon>Lactobacillaceae</taxon>
        <taxon>Liquorilactobacillus</taxon>
    </lineage>
</organism>
<keyword evidence="3 6" id="KW-0812">Transmembrane</keyword>
<keyword evidence="9" id="KW-1185">Reference proteome</keyword>
<feature type="transmembrane region" description="Helical" evidence="6">
    <location>
        <begin position="235"/>
        <end position="253"/>
    </location>
</feature>
<gene>
    <name evidence="8" type="ORF">FC89_GL001009</name>
</gene>
<feature type="transmembrane region" description="Helical" evidence="6">
    <location>
        <begin position="20"/>
        <end position="43"/>
    </location>
</feature>
<evidence type="ECO:0000256" key="1">
    <source>
        <dbReference type="ARBA" id="ARBA00004651"/>
    </source>
</evidence>
<keyword evidence="5 6" id="KW-0472">Membrane</keyword>
<dbReference type="STRING" id="1423750.FC89_GL001009"/>
<feature type="transmembrane region" description="Helical" evidence="6">
    <location>
        <begin position="305"/>
        <end position="324"/>
    </location>
</feature>
<dbReference type="PANTHER" id="PTHR23508">
    <property type="entry name" value="CARBOXYLIC ACID TRANSPORTER PROTEIN HOMOLOG"/>
    <property type="match status" value="1"/>
</dbReference>
<dbReference type="Proteomes" id="UP000051451">
    <property type="component" value="Unassembled WGS sequence"/>
</dbReference>
<keyword evidence="2" id="KW-0813">Transport</keyword>
<reference evidence="8 9" key="1">
    <citation type="journal article" date="2015" name="Genome Announc.">
        <title>Expanding the biotechnology potential of lactobacilli through comparative genomics of 213 strains and associated genera.</title>
        <authorList>
            <person name="Sun Z."/>
            <person name="Harris H.M."/>
            <person name="McCann A."/>
            <person name="Guo C."/>
            <person name="Argimon S."/>
            <person name="Zhang W."/>
            <person name="Yang X."/>
            <person name="Jeffery I.B."/>
            <person name="Cooney J.C."/>
            <person name="Kagawa T.F."/>
            <person name="Liu W."/>
            <person name="Song Y."/>
            <person name="Salvetti E."/>
            <person name="Wrobel A."/>
            <person name="Rasinkangas P."/>
            <person name="Parkhill J."/>
            <person name="Rea M.C."/>
            <person name="O'Sullivan O."/>
            <person name="Ritari J."/>
            <person name="Douillard F.P."/>
            <person name="Paul Ross R."/>
            <person name="Yang R."/>
            <person name="Briner A.E."/>
            <person name="Felis G.E."/>
            <person name="de Vos W.M."/>
            <person name="Barrangou R."/>
            <person name="Klaenhammer T.R."/>
            <person name="Caufield P.W."/>
            <person name="Cui Y."/>
            <person name="Zhang H."/>
            <person name="O'Toole P.W."/>
        </authorList>
    </citation>
    <scope>NUCLEOTIDE SEQUENCE [LARGE SCALE GENOMIC DNA]</scope>
    <source>
        <strain evidence="8 9">DSM 18630</strain>
    </source>
</reference>
<evidence type="ECO:0000256" key="4">
    <source>
        <dbReference type="ARBA" id="ARBA00022989"/>
    </source>
</evidence>
<feature type="transmembrane region" description="Helical" evidence="6">
    <location>
        <begin position="55"/>
        <end position="75"/>
    </location>
</feature>
<evidence type="ECO:0000313" key="9">
    <source>
        <dbReference type="Proteomes" id="UP000051451"/>
    </source>
</evidence>
<dbReference type="GO" id="GO:0046943">
    <property type="term" value="F:carboxylic acid transmembrane transporter activity"/>
    <property type="evidence" value="ECO:0007669"/>
    <property type="project" value="TreeGrafter"/>
</dbReference>
<dbReference type="AlphaFoldDB" id="A0A0R1VLF2"/>
<feature type="transmembrane region" description="Helical" evidence="6">
    <location>
        <begin position="399"/>
        <end position="417"/>
    </location>
</feature>
<dbReference type="PANTHER" id="PTHR23508:SF10">
    <property type="entry name" value="CARBOXYLIC ACID TRANSPORTER PROTEIN HOMOLOG"/>
    <property type="match status" value="1"/>
</dbReference>
<sequence>MMINTQTESNLVKKYQPLAIAAGLGSVLGSGIIVGMSATITVWQVGLHLSNGQVGVISGALTFAIAIGSMLAGWTTKTFGLVRSFNWMNLFYAIGAFICVFAPNYITLLIGAIWTGFTSGLDLPISLTMISHDAPDDKTSSKLIASTQIFWQVGVFASYGAAFIVSKLSGATGARIVFTCLAIFALIIWAWRTFSHKFRTFHTAGEQRRIERENQTGNQEKVSVKNTLLGHNKKMYLQMLASIMIFYICWNLLANTFGQFQTFMLVQAKASQTFATGAGLILNFVSLFATMAFAKAAGGQYRNTFFFFGMLIQFISMFSLAILSHALWPIVIAIGVMSIGSNVAGEAIYKVWTQEAFPIEIRSSLQGFIGGFSRFLCGLFAIITPALVVQSVIKVTMFGFSGMIIIAFIAGMAMVHLENKYDIRK</sequence>
<dbReference type="Gene3D" id="1.20.1250.20">
    <property type="entry name" value="MFS general substrate transporter like domains"/>
    <property type="match status" value="1"/>
</dbReference>
<dbReference type="Pfam" id="PF07690">
    <property type="entry name" value="MFS_1"/>
    <property type="match status" value="1"/>
</dbReference>
<feature type="transmembrane region" description="Helical" evidence="6">
    <location>
        <begin position="87"/>
        <end position="106"/>
    </location>
</feature>
<feature type="transmembrane region" description="Helical" evidence="6">
    <location>
        <begin position="372"/>
        <end position="393"/>
    </location>
</feature>
<dbReference type="PROSITE" id="PS50850">
    <property type="entry name" value="MFS"/>
    <property type="match status" value="1"/>
</dbReference>
<dbReference type="GO" id="GO:0005886">
    <property type="term" value="C:plasma membrane"/>
    <property type="evidence" value="ECO:0007669"/>
    <property type="project" value="UniProtKB-SubCell"/>
</dbReference>
<evidence type="ECO:0000256" key="2">
    <source>
        <dbReference type="ARBA" id="ARBA00022448"/>
    </source>
</evidence>
<feature type="transmembrane region" description="Helical" evidence="6">
    <location>
        <begin position="273"/>
        <end position="293"/>
    </location>
</feature>
<evidence type="ECO:0000313" key="8">
    <source>
        <dbReference type="EMBL" id="KRM06141.1"/>
    </source>
</evidence>
<dbReference type="EMBL" id="AZGB01000016">
    <property type="protein sequence ID" value="KRM06141.1"/>
    <property type="molecule type" value="Genomic_DNA"/>
</dbReference>
<evidence type="ECO:0000256" key="5">
    <source>
        <dbReference type="ARBA" id="ARBA00023136"/>
    </source>
</evidence>
<keyword evidence="8" id="KW-0762">Sugar transport</keyword>
<feature type="transmembrane region" description="Helical" evidence="6">
    <location>
        <begin position="172"/>
        <end position="191"/>
    </location>
</feature>
<keyword evidence="4 6" id="KW-1133">Transmembrane helix</keyword>